<proteinExistence type="predicted"/>
<feature type="region of interest" description="Disordered" evidence="1">
    <location>
        <begin position="827"/>
        <end position="897"/>
    </location>
</feature>
<dbReference type="PANTHER" id="PTHR46557">
    <property type="entry name" value="SERINE/THREONINE-PROTEIN PHOSPHATASE 1 REGULATORY SUBUNIT 10-RELATED"/>
    <property type="match status" value="1"/>
</dbReference>
<feature type="region of interest" description="Disordered" evidence="1">
    <location>
        <begin position="564"/>
        <end position="627"/>
    </location>
</feature>
<feature type="compositionally biased region" description="Polar residues" evidence="1">
    <location>
        <begin position="777"/>
        <end position="787"/>
    </location>
</feature>
<feature type="region of interest" description="Disordered" evidence="1">
    <location>
        <begin position="235"/>
        <end position="387"/>
    </location>
</feature>
<feature type="compositionally biased region" description="Low complexity" evidence="1">
    <location>
        <begin position="597"/>
        <end position="616"/>
    </location>
</feature>
<dbReference type="GO" id="GO:0000785">
    <property type="term" value="C:chromatin"/>
    <property type="evidence" value="ECO:0007669"/>
    <property type="project" value="TreeGrafter"/>
</dbReference>
<name>A0A816AAA3_ADIRI</name>
<organism evidence="2 3">
    <name type="scientific">Adineta ricciae</name>
    <name type="common">Rotifer</name>
    <dbReference type="NCBI Taxonomy" id="249248"/>
    <lineage>
        <taxon>Eukaryota</taxon>
        <taxon>Metazoa</taxon>
        <taxon>Spiralia</taxon>
        <taxon>Gnathifera</taxon>
        <taxon>Rotifera</taxon>
        <taxon>Eurotatoria</taxon>
        <taxon>Bdelloidea</taxon>
        <taxon>Adinetida</taxon>
        <taxon>Adinetidae</taxon>
        <taxon>Adineta</taxon>
    </lineage>
</organism>
<evidence type="ECO:0000256" key="1">
    <source>
        <dbReference type="SAM" id="MobiDB-lite"/>
    </source>
</evidence>
<evidence type="ECO:0008006" key="4">
    <source>
        <dbReference type="Google" id="ProtNLM"/>
    </source>
</evidence>
<dbReference type="PANTHER" id="PTHR46557:SF1">
    <property type="entry name" value="SERINE_THREONINE-PROTEIN PHOSPHATASE 1 REGULATORY SUBUNIT 10"/>
    <property type="match status" value="1"/>
</dbReference>
<gene>
    <name evidence="2" type="ORF">XAT740_LOCUS46900</name>
</gene>
<reference evidence="2" key="1">
    <citation type="submission" date="2021-02" db="EMBL/GenBank/DDBJ databases">
        <authorList>
            <person name="Nowell W R."/>
        </authorList>
    </citation>
    <scope>NUCLEOTIDE SEQUENCE</scope>
</reference>
<dbReference type="AlphaFoldDB" id="A0A816AAA3"/>
<dbReference type="GO" id="GO:0072357">
    <property type="term" value="C:PTW/PP1 phosphatase complex"/>
    <property type="evidence" value="ECO:0007669"/>
    <property type="project" value="TreeGrafter"/>
</dbReference>
<accession>A0A816AAA3</accession>
<protein>
    <recommendedName>
        <fullName evidence="4">TFIIS N-terminal domain-containing protein</fullName>
    </recommendedName>
</protein>
<feature type="compositionally biased region" description="Low complexity" evidence="1">
    <location>
        <begin position="871"/>
        <end position="897"/>
    </location>
</feature>
<feature type="compositionally biased region" description="Low complexity" evidence="1">
    <location>
        <begin position="235"/>
        <end position="252"/>
    </location>
</feature>
<feature type="compositionally biased region" description="Polar residues" evidence="1">
    <location>
        <begin position="336"/>
        <end position="359"/>
    </location>
</feature>
<dbReference type="EMBL" id="CAJNOR010006396">
    <property type="protein sequence ID" value="CAF1594178.1"/>
    <property type="molecule type" value="Genomic_DNA"/>
</dbReference>
<feature type="region of interest" description="Disordered" evidence="1">
    <location>
        <begin position="774"/>
        <end position="815"/>
    </location>
</feature>
<dbReference type="GO" id="GO:0008157">
    <property type="term" value="F:protein phosphatase 1 binding"/>
    <property type="evidence" value="ECO:0007669"/>
    <property type="project" value="TreeGrafter"/>
</dbReference>
<keyword evidence="3" id="KW-1185">Reference proteome</keyword>
<feature type="compositionally biased region" description="Basic and acidic residues" evidence="1">
    <location>
        <begin position="838"/>
        <end position="856"/>
    </location>
</feature>
<sequence length="897" mass="98621">MAPVDPSVLLNTIIYLLDKNGGLKNDRIVRQFITLMKLAEKLVNKAIYLQILSHTQSEEIFTTFLKSDGHQILFKWLSHFSSENNHAFLLDTLNILGHLPFNLNTISQNHIDELQLKIAELASAESGKAKDIRESARHLYDIWSSKELFKPIDIRSSQLDINQRTCSSMFHPFASFTDDNSRLEDLLLTPQSIDKPLPTSSKSNQNERTLLSSNFNTSHLNDRKMATTVTLTPVAASTTNTSSSDSNSNSADTNKRKSEENIGPPTHRKPTHRRISAPLQSDSAKMKTSVELDDSDDLTKTNALNKSTPTYRIPKIGRPNANVLSPPSEPMESPPAANQASKTAASLNRQASDELNAQQAKRKFSLSQYKERKRLKSNEMPQDSLEDTDMRIQNTAHSKPSPPMNIEDEPVNTSETQLLISPKVDEAPKDTVIKSNLSEPGVKKVVKKKVIWADEKNQSLVHTSFFEVDDSELSDMHVFARTCAANISIAQLEKVMERDLRKRRGVQDMNSNDNDDKQYSTPLPPLIKISLPDSIQTPQIVSQERFVQEEREKTVLQALFIRSFLPDTPGEPDGDPIGTSNTERSEPKVIPLEDDTSSSVSSKVTSVNNNNTTTATPSIPLVSTNPTATTGTATPSLSTFSFGNVSPEVAQILAQAKGNLTSATTNNLPTTNTSINSPPTPIITTPIVATAAAVTLPNTTVSATPTLAAPPNFLSALINATRTIGNESVNVPPPNPIANLLPNLPLNFNLPPPPSCSLTQLIANALTLGIPPPPTSNPTLFQTSSPAAFNAPSPQPTLPNPIVNSVPPPAVNSKTPTVRFVSAMGNQQLRPNHPNNNNHHDHSMPSSRENSRDHQFRRGPPPNNRRDYYQHRNNNNNNNNHNNNNNNNNNNNRNIFS</sequence>
<comment type="caution">
    <text evidence="2">The sequence shown here is derived from an EMBL/GenBank/DDBJ whole genome shotgun (WGS) entry which is preliminary data.</text>
</comment>
<evidence type="ECO:0000313" key="2">
    <source>
        <dbReference type="EMBL" id="CAF1594178.1"/>
    </source>
</evidence>
<evidence type="ECO:0000313" key="3">
    <source>
        <dbReference type="Proteomes" id="UP000663828"/>
    </source>
</evidence>
<feature type="compositionally biased region" description="Basic residues" evidence="1">
    <location>
        <begin position="266"/>
        <end position="275"/>
    </location>
</feature>
<feature type="compositionally biased region" description="Polar residues" evidence="1">
    <location>
        <begin position="300"/>
        <end position="310"/>
    </location>
</feature>
<dbReference type="Proteomes" id="UP000663828">
    <property type="component" value="Unassembled WGS sequence"/>
</dbReference>